<dbReference type="Gene3D" id="3.90.79.10">
    <property type="entry name" value="Nucleoside Triphosphate Pyrophosphohydrolase"/>
    <property type="match status" value="1"/>
</dbReference>
<keyword evidence="2" id="KW-1185">Reference proteome</keyword>
<proteinExistence type="predicted"/>
<evidence type="ECO:0000313" key="1">
    <source>
        <dbReference type="EMBL" id="KAF7727183.1"/>
    </source>
</evidence>
<protein>
    <recommendedName>
        <fullName evidence="3">Nudix hydrolase domain-containing protein</fullName>
    </recommendedName>
</protein>
<evidence type="ECO:0008006" key="3">
    <source>
        <dbReference type="Google" id="ProtNLM"/>
    </source>
</evidence>
<dbReference type="InterPro" id="IPR015797">
    <property type="entry name" value="NUDIX_hydrolase-like_dom_sf"/>
</dbReference>
<dbReference type="SUPFAM" id="SSF55811">
    <property type="entry name" value="Nudix"/>
    <property type="match status" value="1"/>
</dbReference>
<sequence>MSDLSLDINTRGTAAEILSETIAYKRFITVWNRKTRFSDGRVVEWDVVGHNTPYPTFVTVFTFDSAKKTTCILKEYAQGTNEVKYSCVAGSYDRRKHSSPLQSAQHELSEEARLTGGKWICLLPEDQQDGISELKWGRNRFVPYLCLDPHTDHQPRARDAEECIEVMQDVDITDIKNFITRGQVMLPSVQTAWMALEYLAEHKML</sequence>
<dbReference type="AlphaFoldDB" id="A0A8H7BP86"/>
<dbReference type="EMBL" id="JABAYA010000063">
    <property type="protein sequence ID" value="KAF7727183.1"/>
    <property type="molecule type" value="Genomic_DNA"/>
</dbReference>
<evidence type="ECO:0000313" key="2">
    <source>
        <dbReference type="Proteomes" id="UP000605846"/>
    </source>
</evidence>
<gene>
    <name evidence="1" type="ORF">EC973_007958</name>
</gene>
<dbReference type="Proteomes" id="UP000605846">
    <property type="component" value="Unassembled WGS sequence"/>
</dbReference>
<dbReference type="OrthoDB" id="185493at2759"/>
<accession>A0A8H7BP86</accession>
<organism evidence="1 2">
    <name type="scientific">Apophysomyces ossiformis</name>
    <dbReference type="NCBI Taxonomy" id="679940"/>
    <lineage>
        <taxon>Eukaryota</taxon>
        <taxon>Fungi</taxon>
        <taxon>Fungi incertae sedis</taxon>
        <taxon>Mucoromycota</taxon>
        <taxon>Mucoromycotina</taxon>
        <taxon>Mucoromycetes</taxon>
        <taxon>Mucorales</taxon>
        <taxon>Mucorineae</taxon>
        <taxon>Mucoraceae</taxon>
        <taxon>Apophysomyces</taxon>
    </lineage>
</organism>
<name>A0A8H7BP86_9FUNG</name>
<comment type="caution">
    <text evidence="1">The sequence shown here is derived from an EMBL/GenBank/DDBJ whole genome shotgun (WGS) entry which is preliminary data.</text>
</comment>
<reference evidence="1" key="1">
    <citation type="submission" date="2020-01" db="EMBL/GenBank/DDBJ databases">
        <title>Genome Sequencing of Three Apophysomyces-Like Fungal Strains Confirms a Novel Fungal Genus in the Mucoromycota with divergent Burkholderia-like Endosymbiotic Bacteria.</title>
        <authorList>
            <person name="Stajich J.E."/>
            <person name="Macias A.M."/>
            <person name="Carter-House D."/>
            <person name="Lovett B."/>
            <person name="Kasson L.R."/>
            <person name="Berry K."/>
            <person name="Grigoriev I."/>
            <person name="Chang Y."/>
            <person name="Spatafora J."/>
            <person name="Kasson M.T."/>
        </authorList>
    </citation>
    <scope>NUCLEOTIDE SEQUENCE</scope>
    <source>
        <strain evidence="1">NRRL A-21654</strain>
    </source>
</reference>